<accession>A0A6I8U0L6</accession>
<name>A0A6I8U0L6_AEDAE</name>
<sequence>MQNSEQPSIAAKVSRFDIIEVVGRTFMPYPVRRVRSAIRNPTPKPKIPKTNWYCTPANRCCKSVWRAPQPCCYNAPCRAHCYNVERFYNYCRRPMRSPLLNTYCCGPC</sequence>
<organism evidence="1 2">
    <name type="scientific">Aedes aegypti</name>
    <name type="common">Yellowfever mosquito</name>
    <name type="synonym">Culex aegypti</name>
    <dbReference type="NCBI Taxonomy" id="7159"/>
    <lineage>
        <taxon>Eukaryota</taxon>
        <taxon>Metazoa</taxon>
        <taxon>Ecdysozoa</taxon>
        <taxon>Arthropoda</taxon>
        <taxon>Hexapoda</taxon>
        <taxon>Insecta</taxon>
        <taxon>Pterygota</taxon>
        <taxon>Neoptera</taxon>
        <taxon>Endopterygota</taxon>
        <taxon>Diptera</taxon>
        <taxon>Nematocera</taxon>
        <taxon>Culicoidea</taxon>
        <taxon>Culicidae</taxon>
        <taxon>Culicinae</taxon>
        <taxon>Aedini</taxon>
        <taxon>Aedes</taxon>
        <taxon>Stegomyia</taxon>
    </lineage>
</organism>
<evidence type="ECO:0000313" key="1">
    <source>
        <dbReference type="EnsemblMetazoa" id="AAEL021957-PA"/>
    </source>
</evidence>
<evidence type="ECO:0000313" key="2">
    <source>
        <dbReference type="Proteomes" id="UP000008820"/>
    </source>
</evidence>
<dbReference type="EnsemblMetazoa" id="AAEL021957-RA">
    <property type="protein sequence ID" value="AAEL021957-PA"/>
    <property type="gene ID" value="AAEL021957"/>
</dbReference>
<gene>
    <name evidence="1" type="primary">110679190</name>
</gene>
<keyword evidence="2" id="KW-1185">Reference proteome</keyword>
<proteinExistence type="predicted"/>
<dbReference type="Proteomes" id="UP000008820">
    <property type="component" value="Chromosome 3"/>
</dbReference>
<reference evidence="1 2" key="1">
    <citation type="submission" date="2017-06" db="EMBL/GenBank/DDBJ databases">
        <title>Aedes aegypti genome working group (AGWG) sequencing and assembly.</title>
        <authorList>
            <consortium name="Aedes aegypti Genome Working Group (AGWG)"/>
            <person name="Matthews B.J."/>
        </authorList>
    </citation>
    <scope>NUCLEOTIDE SEQUENCE [LARGE SCALE GENOMIC DNA]</scope>
    <source>
        <strain evidence="1 2">LVP_AGWG</strain>
    </source>
</reference>
<protein>
    <submittedName>
        <fullName evidence="1">Uncharacterized protein</fullName>
    </submittedName>
</protein>
<dbReference type="OrthoDB" id="7765977at2759"/>
<dbReference type="AlphaFoldDB" id="A0A6I8U0L6"/>
<reference evidence="1" key="2">
    <citation type="submission" date="2020-05" db="UniProtKB">
        <authorList>
            <consortium name="EnsemblMetazoa"/>
        </authorList>
    </citation>
    <scope>IDENTIFICATION</scope>
    <source>
        <strain evidence="1">LVP_AGWG</strain>
    </source>
</reference>
<dbReference type="InParanoid" id="A0A6I8U0L6"/>